<keyword evidence="3 8" id="KW-0808">Transferase</keyword>
<keyword evidence="2 8" id="KW-0489">Methyltransferase</keyword>
<dbReference type="GO" id="GO:0006281">
    <property type="term" value="P:DNA repair"/>
    <property type="evidence" value="ECO:0007669"/>
    <property type="project" value="UniProtKB-KW"/>
</dbReference>
<dbReference type="SUPFAM" id="SSF53155">
    <property type="entry name" value="Methylated DNA-protein cysteine methyltransferase domain"/>
    <property type="match status" value="1"/>
</dbReference>
<dbReference type="Gene3D" id="3.30.160.70">
    <property type="entry name" value="Methylated DNA-protein cysteine methyltransferase domain"/>
    <property type="match status" value="1"/>
</dbReference>
<evidence type="ECO:0000313" key="8">
    <source>
        <dbReference type="EMBL" id="QNQ12151.1"/>
    </source>
</evidence>
<evidence type="ECO:0000256" key="1">
    <source>
        <dbReference type="ARBA" id="ARBA00001286"/>
    </source>
</evidence>
<dbReference type="InterPro" id="IPR036388">
    <property type="entry name" value="WH-like_DNA-bd_sf"/>
</dbReference>
<dbReference type="InterPro" id="IPR036631">
    <property type="entry name" value="MGMT_N_sf"/>
</dbReference>
<organism evidence="8 9">
    <name type="scientific">Sphingomonas alpina</name>
    <dbReference type="NCBI Taxonomy" id="653931"/>
    <lineage>
        <taxon>Bacteria</taxon>
        <taxon>Pseudomonadati</taxon>
        <taxon>Pseudomonadota</taxon>
        <taxon>Alphaproteobacteria</taxon>
        <taxon>Sphingomonadales</taxon>
        <taxon>Sphingomonadaceae</taxon>
        <taxon>Sphingomonas</taxon>
    </lineage>
</organism>
<dbReference type="GO" id="GO:0003908">
    <property type="term" value="F:methylated-DNA-[protein]-cysteine S-methyltransferase activity"/>
    <property type="evidence" value="ECO:0007669"/>
    <property type="project" value="UniProtKB-EC"/>
</dbReference>
<dbReference type="Pfam" id="PF01035">
    <property type="entry name" value="DNA_binding_1"/>
    <property type="match status" value="1"/>
</dbReference>
<comment type="catalytic activity">
    <reaction evidence="6">
        <text>a 6-O-methyl-2'-deoxyguanosine in DNA + L-cysteinyl-[protein] = S-methyl-L-cysteinyl-[protein] + a 2'-deoxyguanosine in DNA</text>
        <dbReference type="Rhea" id="RHEA:24000"/>
        <dbReference type="Rhea" id="RHEA-COMP:10131"/>
        <dbReference type="Rhea" id="RHEA-COMP:10132"/>
        <dbReference type="Rhea" id="RHEA-COMP:11367"/>
        <dbReference type="Rhea" id="RHEA-COMP:11368"/>
        <dbReference type="ChEBI" id="CHEBI:29950"/>
        <dbReference type="ChEBI" id="CHEBI:82612"/>
        <dbReference type="ChEBI" id="CHEBI:85445"/>
        <dbReference type="ChEBI" id="CHEBI:85448"/>
        <dbReference type="EC" id="2.1.1.63"/>
    </reaction>
</comment>
<dbReference type="AlphaFoldDB" id="A0A7H0LR48"/>
<dbReference type="CDD" id="cd06445">
    <property type="entry name" value="ATase"/>
    <property type="match status" value="1"/>
</dbReference>
<dbReference type="Proteomes" id="UP000516148">
    <property type="component" value="Chromosome"/>
</dbReference>
<dbReference type="PANTHER" id="PTHR10815:SF13">
    <property type="entry name" value="METHYLATED-DNA--PROTEIN-CYSTEINE METHYLTRANSFERASE"/>
    <property type="match status" value="1"/>
</dbReference>
<dbReference type="PANTHER" id="PTHR10815">
    <property type="entry name" value="METHYLATED-DNA--PROTEIN-CYSTEINE METHYLTRANSFERASE"/>
    <property type="match status" value="1"/>
</dbReference>
<evidence type="ECO:0000256" key="4">
    <source>
        <dbReference type="ARBA" id="ARBA00022763"/>
    </source>
</evidence>
<keyword evidence="9" id="KW-1185">Reference proteome</keyword>
<dbReference type="InterPro" id="IPR014048">
    <property type="entry name" value="MethylDNA_cys_MeTrfase_DNA-bd"/>
</dbReference>
<dbReference type="Gene3D" id="1.10.10.10">
    <property type="entry name" value="Winged helix-like DNA-binding domain superfamily/Winged helix DNA-binding domain"/>
    <property type="match status" value="1"/>
</dbReference>
<dbReference type="NCBIfam" id="TIGR00589">
    <property type="entry name" value="ogt"/>
    <property type="match status" value="1"/>
</dbReference>
<dbReference type="KEGG" id="spap:H3Z74_20705"/>
<evidence type="ECO:0000256" key="5">
    <source>
        <dbReference type="ARBA" id="ARBA00023204"/>
    </source>
</evidence>
<keyword evidence="4" id="KW-0227">DNA damage</keyword>
<evidence type="ECO:0000256" key="2">
    <source>
        <dbReference type="ARBA" id="ARBA00022603"/>
    </source>
</evidence>
<evidence type="ECO:0000256" key="3">
    <source>
        <dbReference type="ARBA" id="ARBA00022679"/>
    </source>
</evidence>
<evidence type="ECO:0000313" key="9">
    <source>
        <dbReference type="Proteomes" id="UP000516148"/>
    </source>
</evidence>
<name>A0A7H0LR48_9SPHN</name>
<feature type="domain" description="Methylated-DNA-[protein]-cysteine S-methyltransferase DNA binding" evidence="7">
    <location>
        <begin position="80"/>
        <end position="152"/>
    </location>
</feature>
<proteinExistence type="predicted"/>
<dbReference type="PROSITE" id="PS00374">
    <property type="entry name" value="MGMT"/>
    <property type="match status" value="1"/>
</dbReference>
<protein>
    <submittedName>
        <fullName evidence="8">Methylated-DNA--[protein]-cysteine S-methyltransferase</fullName>
    </submittedName>
</protein>
<accession>A0A7H0LR48</accession>
<evidence type="ECO:0000259" key="7">
    <source>
        <dbReference type="Pfam" id="PF01035"/>
    </source>
</evidence>
<dbReference type="RefSeq" id="WP_187764449.1">
    <property type="nucleotide sequence ID" value="NZ_CP061038.1"/>
</dbReference>
<dbReference type="SUPFAM" id="SSF46767">
    <property type="entry name" value="Methylated DNA-protein cysteine methyltransferase, C-terminal domain"/>
    <property type="match status" value="1"/>
</dbReference>
<dbReference type="GO" id="GO:0032259">
    <property type="term" value="P:methylation"/>
    <property type="evidence" value="ECO:0007669"/>
    <property type="project" value="UniProtKB-KW"/>
</dbReference>
<sequence length="160" mass="16737">MYARDFALIATPIGMVRVSGTVSSVESIAIEPGDRDSVAGKATAVIAAAAQLGEWFAGTRNSFDLPLSPAATPRGNMLRQAMIGIPFGETMSYGDLSRSIGSSARAIGQVCARNPFPIIVPCHRVLNADGGLGAYSAGDGPATKSWLLDHERRYAGKTLL</sequence>
<dbReference type="EMBL" id="CP061038">
    <property type="protein sequence ID" value="QNQ12151.1"/>
    <property type="molecule type" value="Genomic_DNA"/>
</dbReference>
<comment type="catalytic activity">
    <reaction evidence="1">
        <text>a 4-O-methyl-thymidine in DNA + L-cysteinyl-[protein] = a thymidine in DNA + S-methyl-L-cysteinyl-[protein]</text>
        <dbReference type="Rhea" id="RHEA:53428"/>
        <dbReference type="Rhea" id="RHEA-COMP:10131"/>
        <dbReference type="Rhea" id="RHEA-COMP:10132"/>
        <dbReference type="Rhea" id="RHEA-COMP:13555"/>
        <dbReference type="Rhea" id="RHEA-COMP:13556"/>
        <dbReference type="ChEBI" id="CHEBI:29950"/>
        <dbReference type="ChEBI" id="CHEBI:82612"/>
        <dbReference type="ChEBI" id="CHEBI:137386"/>
        <dbReference type="ChEBI" id="CHEBI:137387"/>
        <dbReference type="EC" id="2.1.1.63"/>
    </reaction>
</comment>
<keyword evidence="5" id="KW-0234">DNA repair</keyword>
<reference evidence="8 9" key="1">
    <citation type="submission" date="2020-09" db="EMBL/GenBank/DDBJ databases">
        <title>Sphingomonas sp., a new species isolated from pork steak.</title>
        <authorList>
            <person name="Heidler von Heilborn D."/>
        </authorList>
    </citation>
    <scope>NUCLEOTIDE SEQUENCE [LARGE SCALE GENOMIC DNA]</scope>
    <source>
        <strain evidence="9">S8-3T</strain>
    </source>
</reference>
<dbReference type="InterPro" id="IPR036217">
    <property type="entry name" value="MethylDNA_cys_MeTrfase_DNAb"/>
</dbReference>
<evidence type="ECO:0000256" key="6">
    <source>
        <dbReference type="ARBA" id="ARBA00049348"/>
    </source>
</evidence>
<dbReference type="InterPro" id="IPR001497">
    <property type="entry name" value="MethylDNA_cys_MeTrfase_AS"/>
</dbReference>
<gene>
    <name evidence="8" type="ORF">H3Z74_20705</name>
</gene>